<feature type="region of interest" description="Disordered" evidence="11">
    <location>
        <begin position="1"/>
        <end position="44"/>
    </location>
</feature>
<evidence type="ECO:0000256" key="6">
    <source>
        <dbReference type="ARBA" id="ARBA00022561"/>
    </source>
</evidence>
<keyword evidence="6" id="KW-0167">Capsid protein</keyword>
<evidence type="ECO:0000256" key="4">
    <source>
        <dbReference type="ARBA" id="ARBA00011553"/>
    </source>
</evidence>
<comment type="function">
    <text evidence="1">Capsid protein self-assembles to form an icosahedral capsid with a T=3 symmetry, about 32-35 nm in diameter, and consisting of 180 capsid proteins.</text>
</comment>
<feature type="domain" description="Icosahedral viral capsid protein S" evidence="12">
    <location>
        <begin position="64"/>
        <end position="205"/>
    </location>
</feature>
<evidence type="ECO:0000256" key="2">
    <source>
        <dbReference type="ARBA" id="ARBA00004328"/>
    </source>
</evidence>
<keyword evidence="7" id="KW-0946">Virion</keyword>
<evidence type="ECO:0000256" key="10">
    <source>
        <dbReference type="ARBA" id="ARBA00031782"/>
    </source>
</evidence>
<accession>A0A8E3Z205</accession>
<sequence length="224" mass="25172">MPTKNQTKPNTRRSKPTNQKNTQRPKLVFAPQSRGVRATVPSDGEKHQIPILEIRKPANKNEWVQEYIIHPDNIPWLEGIAPSYQRWGLKGLRVWYEPRATATTPGTVSMGILSDFKDGTPNSLQSLSSVKGTVRGAPWDRFVLSCPKYRTYEYVSDPSSLNGEELNNRALGKIVVYADMDSTFPAEAIVGRIFIEYTEVFTGAIDSRLQRKLITAPPTTTNPQ</sequence>
<dbReference type="EMBL" id="MN630186">
    <property type="protein sequence ID" value="QKS69541.1"/>
    <property type="molecule type" value="Genomic_RNA"/>
</dbReference>
<evidence type="ECO:0000256" key="9">
    <source>
        <dbReference type="ARBA" id="ARBA00031336"/>
    </source>
</evidence>
<comment type="subunit">
    <text evidence="4">Homomultimer.</text>
</comment>
<proteinExistence type="inferred from homology"/>
<reference evidence="13" key="1">
    <citation type="submission" date="2019-10" db="EMBL/GenBank/DDBJ databases">
        <title>The miscellaneous mycovirome associated to the plant pathogenic fungus Erysiphe necator.</title>
        <authorList>
            <person name="Rodriguez-Romero J."/>
            <person name="Chiapello M."/>
            <person name="Cordoba L."/>
            <person name="Turina M."/>
            <person name="Ayllon M.A."/>
        </authorList>
    </citation>
    <scope>NUCLEOTIDE SEQUENCE</scope>
    <source>
        <strain evidence="13">PMS7_DN2104</strain>
    </source>
</reference>
<dbReference type="Pfam" id="PF00729">
    <property type="entry name" value="Viral_coat"/>
    <property type="match status" value="1"/>
</dbReference>
<evidence type="ECO:0000256" key="11">
    <source>
        <dbReference type="SAM" id="MobiDB-lite"/>
    </source>
</evidence>
<evidence type="ECO:0000256" key="7">
    <source>
        <dbReference type="ARBA" id="ARBA00022844"/>
    </source>
</evidence>
<dbReference type="InterPro" id="IPR000937">
    <property type="entry name" value="Capsid_prot_S-dom_vir"/>
</dbReference>
<comment type="similarity">
    <text evidence="3">Belongs to the icosahedral plant coat protein family.</text>
</comment>
<evidence type="ECO:0000256" key="1">
    <source>
        <dbReference type="ARBA" id="ARBA00002495"/>
    </source>
</evidence>
<organism evidence="13">
    <name type="scientific">Erysiphe necator associated tombus-like virus 10</name>
    <dbReference type="NCBI Taxonomy" id="2744814"/>
    <lineage>
        <taxon>Viruses</taxon>
        <taxon>Riboviria</taxon>
        <taxon>Orthornavirae</taxon>
        <taxon>Kitrinoviricota</taxon>
        <taxon>Tolucaviricetes</taxon>
        <taxon>Tolivirales</taxon>
        <taxon>Tombusviridae</taxon>
        <taxon>Procedovirinae</taxon>
        <taxon>Tombusvirus</taxon>
    </lineage>
</organism>
<dbReference type="GO" id="GO:0039617">
    <property type="term" value="C:T=3 icosahedral viral capsid"/>
    <property type="evidence" value="ECO:0007669"/>
    <property type="project" value="UniProtKB-KW"/>
</dbReference>
<evidence type="ECO:0000256" key="5">
    <source>
        <dbReference type="ARBA" id="ARBA00018091"/>
    </source>
</evidence>
<dbReference type="PROSITE" id="PS00555">
    <property type="entry name" value="ICOSAH_VIR_COAT_S"/>
    <property type="match status" value="1"/>
</dbReference>
<evidence type="ECO:0000313" key="13">
    <source>
        <dbReference type="EMBL" id="QKS69541.1"/>
    </source>
</evidence>
<dbReference type="GO" id="GO:0005198">
    <property type="term" value="F:structural molecule activity"/>
    <property type="evidence" value="ECO:0007669"/>
    <property type="project" value="InterPro"/>
</dbReference>
<name>A0A8E3Z205_9TOMB</name>
<dbReference type="InterPro" id="IPR029053">
    <property type="entry name" value="Viral_coat"/>
</dbReference>
<evidence type="ECO:0000256" key="3">
    <source>
        <dbReference type="ARBA" id="ARBA00007446"/>
    </source>
</evidence>
<evidence type="ECO:0000256" key="8">
    <source>
        <dbReference type="ARBA" id="ARBA00023060"/>
    </source>
</evidence>
<dbReference type="SUPFAM" id="SSF88633">
    <property type="entry name" value="Positive stranded ssRNA viruses"/>
    <property type="match status" value="1"/>
</dbReference>
<keyword evidence="8" id="KW-1142">T=3 icosahedral capsid protein</keyword>
<protein>
    <recommendedName>
        <fullName evidence="5">Capsid protein</fullName>
    </recommendedName>
    <alternativeName>
        <fullName evidence="9">Coat protein</fullName>
    </alternativeName>
    <alternativeName>
        <fullName evidence="10">p41</fullName>
    </alternativeName>
</protein>
<comment type="subcellular location">
    <subcellularLocation>
        <location evidence="2">Virion</location>
    </subcellularLocation>
</comment>
<evidence type="ECO:0000259" key="12">
    <source>
        <dbReference type="Pfam" id="PF00729"/>
    </source>
</evidence>
<dbReference type="Gene3D" id="2.60.120.20">
    <property type="match status" value="1"/>
</dbReference>